<evidence type="ECO:0000259" key="2">
    <source>
        <dbReference type="Pfam" id="PF15609"/>
    </source>
</evidence>
<gene>
    <name evidence="3" type="ORF">C7437_102102</name>
</gene>
<dbReference type="PIRSF" id="PIRSF020967">
    <property type="entry name" value="UCP020967"/>
    <property type="match status" value="1"/>
</dbReference>
<evidence type="ECO:0000259" key="1">
    <source>
        <dbReference type="Pfam" id="PF12500"/>
    </source>
</evidence>
<keyword evidence="4" id="KW-1185">Reference proteome</keyword>
<evidence type="ECO:0000313" key="3">
    <source>
        <dbReference type="EMBL" id="PZX05644.1"/>
    </source>
</evidence>
<keyword evidence="3" id="KW-0808">Transferase</keyword>
<comment type="caution">
    <text evidence="3">The sequence shown here is derived from an EMBL/GenBank/DDBJ whole genome shotgun (WGS) entry which is preliminary data.</text>
</comment>
<dbReference type="InterPro" id="IPR029057">
    <property type="entry name" value="PRTase-like"/>
</dbReference>
<dbReference type="RefSeq" id="WP_111439103.1">
    <property type="nucleotide sequence ID" value="NZ_QKZI01000002.1"/>
</dbReference>
<dbReference type="InterPro" id="IPR011214">
    <property type="entry name" value="UCP020967"/>
</dbReference>
<accession>A0A2W7N2V0</accession>
<organism evidence="3 4">
    <name type="scientific">Psychrobacillus insolitus</name>
    <dbReference type="NCBI Taxonomy" id="1461"/>
    <lineage>
        <taxon>Bacteria</taxon>
        <taxon>Bacillati</taxon>
        <taxon>Bacillota</taxon>
        <taxon>Bacilli</taxon>
        <taxon>Bacillales</taxon>
        <taxon>Bacillaceae</taxon>
        <taxon>Psychrobacillus</taxon>
    </lineage>
</organism>
<reference evidence="3 4" key="1">
    <citation type="submission" date="2018-06" db="EMBL/GenBank/DDBJ databases">
        <title>Genomic Encyclopedia of Type Strains, Phase IV (KMG-IV): sequencing the most valuable type-strain genomes for metagenomic binning, comparative biology and taxonomic classification.</title>
        <authorList>
            <person name="Goeker M."/>
        </authorList>
    </citation>
    <scope>NUCLEOTIDE SEQUENCE [LARGE SCALE GENOMIC DNA]</scope>
    <source>
        <strain evidence="3 4">DSM 5</strain>
    </source>
</reference>
<dbReference type="EMBL" id="QKZI01000002">
    <property type="protein sequence ID" value="PZX05644.1"/>
    <property type="molecule type" value="Genomic_DNA"/>
</dbReference>
<dbReference type="GO" id="GO:0016757">
    <property type="term" value="F:glycosyltransferase activity"/>
    <property type="evidence" value="ECO:0007669"/>
    <property type="project" value="UniProtKB-KW"/>
</dbReference>
<dbReference type="AlphaFoldDB" id="A0A2W7N2V0"/>
<dbReference type="InterPro" id="IPR041688">
    <property type="entry name" value="PRTase_2"/>
</dbReference>
<evidence type="ECO:0000313" key="4">
    <source>
        <dbReference type="Proteomes" id="UP000248646"/>
    </source>
</evidence>
<sequence length="454" mass="51121">MLQHSTSFNALKTYNLHGDLKLTIDIKDNPYNFSPEALFQMGVRINKKRQFLFVSRLLGKHLAVDPAISLGTGSILASLFMVSEGEKSHPQLAEIVDMVNLGVPDRKLSEKSLKYKSKLPTKTVFIGFAETATGLGHAVFNHFEDTIYIHTTREEMLNMEPSFFFEEEHSHATSHRAYVPTETLSDAETFVLVDDEITSGLTMSNLIIALNNSYPGKRYKILSILDWRNDKHQNDFIHLMDTHGISAEVITMLAGQFSLLNSAVIEEQEINYLNGSKEFEVIADEGFSALTTSKHTSTFATYSTFTGRFGLTSEHHDKMDEWIQSLIDKLSHIDRNKSTLVIGMGENIYIPQRFALALGEQTTVQTTTRSPIFAKNENNYPIKYKSKFTLPDSNGIDQYLYNLQDVGSDQIIVIAESVNDHSTWFPLLTHLETIAPVTWLSLTPPNKRGENGEA</sequence>
<dbReference type="Proteomes" id="UP000248646">
    <property type="component" value="Unassembled WGS sequence"/>
</dbReference>
<proteinExistence type="predicted"/>
<name>A0A2W7N2V0_9BACI</name>
<dbReference type="Pfam" id="PF15609">
    <property type="entry name" value="PRTase_2"/>
    <property type="match status" value="1"/>
</dbReference>
<dbReference type="InterPro" id="IPR022537">
    <property type="entry name" value="TRSP_dom"/>
</dbReference>
<protein>
    <submittedName>
        <fullName evidence="3">Phosphoribosyltransferase-like predicted ribonucleoside biosynthesis protein</fullName>
    </submittedName>
</protein>
<dbReference type="Pfam" id="PF12500">
    <property type="entry name" value="TRSP"/>
    <property type="match status" value="1"/>
</dbReference>
<keyword evidence="3" id="KW-0328">Glycosyltransferase</keyword>
<dbReference type="OrthoDB" id="56827at2"/>
<feature type="domain" description="Orotate phosphoribosyltransferase-like" evidence="2">
    <location>
        <begin position="38"/>
        <end position="256"/>
    </location>
</feature>
<feature type="domain" description="TRSP" evidence="1">
    <location>
        <begin position="306"/>
        <end position="429"/>
    </location>
</feature>
<dbReference type="SUPFAM" id="SSF53271">
    <property type="entry name" value="PRTase-like"/>
    <property type="match status" value="1"/>
</dbReference>